<dbReference type="Pfam" id="PF01266">
    <property type="entry name" value="DAO"/>
    <property type="match status" value="1"/>
</dbReference>
<feature type="domain" description="FAD dependent oxidoreductase" evidence="2">
    <location>
        <begin position="7"/>
        <end position="338"/>
    </location>
</feature>
<evidence type="ECO:0000313" key="4">
    <source>
        <dbReference type="Proteomes" id="UP001214301"/>
    </source>
</evidence>
<accession>A0ABY7RBX7</accession>
<keyword evidence="4" id="KW-1185">Reference proteome</keyword>
<dbReference type="RefSeq" id="WP_156310620.1">
    <property type="nucleotide sequence ID" value="NZ_CP116669.1"/>
</dbReference>
<proteinExistence type="predicted"/>
<dbReference type="Gene3D" id="3.30.9.10">
    <property type="entry name" value="D-Amino Acid Oxidase, subunit A, domain 2"/>
    <property type="match status" value="1"/>
</dbReference>
<evidence type="ECO:0000256" key="1">
    <source>
        <dbReference type="ARBA" id="ARBA00023002"/>
    </source>
</evidence>
<gene>
    <name evidence="3" type="ORF">PMC74_05175</name>
</gene>
<keyword evidence="1" id="KW-0560">Oxidoreductase</keyword>
<dbReference type="EMBL" id="CP116669">
    <property type="protein sequence ID" value="WCI01294.1"/>
    <property type="molecule type" value="Genomic_DNA"/>
</dbReference>
<protein>
    <submittedName>
        <fullName evidence="3">FAD-binding oxidoreductase</fullName>
    </submittedName>
</protein>
<evidence type="ECO:0000313" key="3">
    <source>
        <dbReference type="EMBL" id="WCI01294.1"/>
    </source>
</evidence>
<reference evidence="3 4" key="1">
    <citation type="journal article" date="2020" name="Front. Microbiol.">
        <title>Toward Biorecycling: Isolation of a Soil Bacterium That Grows on a Polyurethane Oligomer and Monomer.</title>
        <authorList>
            <person name="Espinosa M.J.C."/>
            <person name="Blanco A.C."/>
            <person name="Schmidgall T."/>
            <person name="Atanasoff-Kardjalieff A.K."/>
            <person name="Kappelmeyer U."/>
            <person name="Tischler D."/>
            <person name="Pieper D.H."/>
            <person name="Heipieper H.J."/>
            <person name="Eberlein C."/>
        </authorList>
    </citation>
    <scope>NUCLEOTIDE SEQUENCE [LARGE SCALE GENOMIC DNA]</scope>
    <source>
        <strain evidence="3 4">TDA1</strain>
    </source>
</reference>
<name>A0ABY7RBX7_9PSED</name>
<evidence type="ECO:0000259" key="2">
    <source>
        <dbReference type="Pfam" id="PF01266"/>
    </source>
</evidence>
<dbReference type="PANTHER" id="PTHR13847">
    <property type="entry name" value="SARCOSINE DEHYDROGENASE-RELATED"/>
    <property type="match status" value="1"/>
</dbReference>
<organism evidence="3 4">
    <name type="scientific">Pseudomonas capeferrum</name>
    <dbReference type="NCBI Taxonomy" id="1495066"/>
    <lineage>
        <taxon>Bacteria</taxon>
        <taxon>Pseudomonadati</taxon>
        <taxon>Pseudomonadota</taxon>
        <taxon>Gammaproteobacteria</taxon>
        <taxon>Pseudomonadales</taxon>
        <taxon>Pseudomonadaceae</taxon>
        <taxon>Pseudomonas</taxon>
    </lineage>
</organism>
<dbReference type="Gene3D" id="3.50.50.60">
    <property type="entry name" value="FAD/NAD(P)-binding domain"/>
    <property type="match status" value="1"/>
</dbReference>
<dbReference type="Proteomes" id="UP001214301">
    <property type="component" value="Chromosome"/>
</dbReference>
<dbReference type="InterPro" id="IPR036188">
    <property type="entry name" value="FAD/NAD-bd_sf"/>
</dbReference>
<dbReference type="PANTHER" id="PTHR13847:SF289">
    <property type="entry name" value="GLYCINE OXIDASE"/>
    <property type="match status" value="1"/>
</dbReference>
<dbReference type="SUPFAM" id="SSF51905">
    <property type="entry name" value="FAD/NAD(P)-binding domain"/>
    <property type="match status" value="1"/>
</dbReference>
<sequence>MAGNIPHVVVVGGGILGASVAWHLARRGAAVTVLERERGVARGVTGHSYGWVGTGSRLPSADPACFALEQRALAQFPRLTQALGPLPVAAQGGLIWLDSEEQTLAMLAEQQAAGVSMAAVGRERIRQLEPGLVQPPGMAIWAPDDFAVEPDVLAQRLLAAAQAEGARVLEAREVLALQVQGARITGVRTGLGIVHADVVVLANAMGAQRLARQLGQELPIHEAPAVLLRFGAAQVPLRHLLYGQGLEVRPGLGGGLLSADDFPGEEGMAELGRESLQAVASLFQPECELSLQSIRAVYRPKTDSGLPLRTFLDGCEGLYVMVAHPGVILAPALGYEACEDILKGQVHGDAYAC</sequence>
<dbReference type="InterPro" id="IPR006076">
    <property type="entry name" value="FAD-dep_OxRdtase"/>
</dbReference>